<accession>A0A5J4P1F8</accession>
<evidence type="ECO:0000313" key="3">
    <source>
        <dbReference type="EMBL" id="KAA3681342.1"/>
    </source>
</evidence>
<feature type="compositionally biased region" description="Basic and acidic residues" evidence="1">
    <location>
        <begin position="147"/>
        <end position="157"/>
    </location>
</feature>
<proteinExistence type="predicted"/>
<feature type="compositionally biased region" description="Low complexity" evidence="1">
    <location>
        <begin position="224"/>
        <end position="233"/>
    </location>
</feature>
<feature type="region of interest" description="Disordered" evidence="1">
    <location>
        <begin position="98"/>
        <end position="241"/>
    </location>
</feature>
<organism evidence="3 4">
    <name type="scientific">Paragonimus westermani</name>
    <dbReference type="NCBI Taxonomy" id="34504"/>
    <lineage>
        <taxon>Eukaryota</taxon>
        <taxon>Metazoa</taxon>
        <taxon>Spiralia</taxon>
        <taxon>Lophotrochozoa</taxon>
        <taxon>Platyhelminthes</taxon>
        <taxon>Trematoda</taxon>
        <taxon>Digenea</taxon>
        <taxon>Plagiorchiida</taxon>
        <taxon>Troglotremata</taxon>
        <taxon>Troglotrematidae</taxon>
        <taxon>Paragonimus</taxon>
    </lineage>
</organism>
<gene>
    <name evidence="3" type="ORF">DEA37_0014512</name>
</gene>
<feature type="chain" id="PRO_5023854443" evidence="2">
    <location>
        <begin position="24"/>
        <end position="241"/>
    </location>
</feature>
<reference evidence="3 4" key="1">
    <citation type="journal article" date="2019" name="Gigascience">
        <title>Whole-genome sequence of the oriental lung fluke Paragonimus westermani.</title>
        <authorList>
            <person name="Oey H."/>
            <person name="Zakrzewski M."/>
            <person name="Narain K."/>
            <person name="Devi K.R."/>
            <person name="Agatsuma T."/>
            <person name="Nawaratna S."/>
            <person name="Gobert G.N."/>
            <person name="Jones M.K."/>
            <person name="Ragan M.A."/>
            <person name="McManus D.P."/>
            <person name="Krause L."/>
        </authorList>
    </citation>
    <scope>NUCLEOTIDE SEQUENCE [LARGE SCALE GENOMIC DNA]</scope>
    <source>
        <strain evidence="3 4">IND2009</strain>
    </source>
</reference>
<feature type="signal peptide" evidence="2">
    <location>
        <begin position="1"/>
        <end position="23"/>
    </location>
</feature>
<protein>
    <submittedName>
        <fullName evidence="3">Uncharacterized protein</fullName>
    </submittedName>
</protein>
<feature type="compositionally biased region" description="Basic residues" evidence="1">
    <location>
        <begin position="99"/>
        <end position="110"/>
    </location>
</feature>
<dbReference type="AlphaFoldDB" id="A0A5J4P1F8"/>
<comment type="caution">
    <text evidence="3">The sequence shown here is derived from an EMBL/GenBank/DDBJ whole genome shotgun (WGS) entry which is preliminary data.</text>
</comment>
<name>A0A5J4P1F8_9TREM</name>
<dbReference type="EMBL" id="QNGE01000223">
    <property type="protein sequence ID" value="KAA3681342.1"/>
    <property type="molecule type" value="Genomic_DNA"/>
</dbReference>
<evidence type="ECO:0000256" key="2">
    <source>
        <dbReference type="SAM" id="SignalP"/>
    </source>
</evidence>
<keyword evidence="2" id="KW-0732">Signal</keyword>
<feature type="compositionally biased region" description="Basic and acidic residues" evidence="1">
    <location>
        <begin position="182"/>
        <end position="223"/>
    </location>
</feature>
<sequence>MSMLNLLELTLCLSLSPSPDSRTDNYLRRRGNGLRRRDYERHRDRRSRSGSYPIDRNALMNWDYDDYVQQVSRGLRPTFYPGLYEERVDAFLRGIGSRRGGRRSYSRSRTRSVSFSPHNYAQHSDWRGRSCSKSRSPSGEYHHRGRRFDDGGEDHYNRRPSAHYDVSPKRVGRSVSRSRSPRSFEQDDEYWRREPRTNHPVNMDRQRRPPSDGRFPRRRDISPRHTPTTSSRSAVPTRRHR</sequence>
<keyword evidence="4" id="KW-1185">Reference proteome</keyword>
<dbReference type="Proteomes" id="UP000324629">
    <property type="component" value="Unassembled WGS sequence"/>
</dbReference>
<evidence type="ECO:0000313" key="4">
    <source>
        <dbReference type="Proteomes" id="UP000324629"/>
    </source>
</evidence>
<evidence type="ECO:0000256" key="1">
    <source>
        <dbReference type="SAM" id="MobiDB-lite"/>
    </source>
</evidence>